<accession>A0A2A9MBT7</accession>
<dbReference type="GeneID" id="40312519"/>
<evidence type="ECO:0000313" key="2">
    <source>
        <dbReference type="Proteomes" id="UP000224006"/>
    </source>
</evidence>
<gene>
    <name evidence="1" type="ORF">BESB_075930</name>
</gene>
<sequence length="122" mass="13712">MDDRVQYFRITPGSKFIINNVGGRNLKFGPQDPPRGYVTALGEYDCVGPMLPLTTLFPKVPPNRQWWTHQEVPHQKWIFNTPDLSGTQHKDAGFCFSVTDVGTGKTVTLKLRVGMASESSWT</sequence>
<dbReference type="KEGG" id="bbes:BESB_075930"/>
<dbReference type="AlphaFoldDB" id="A0A2A9MBT7"/>
<reference evidence="1 2" key="1">
    <citation type="submission" date="2017-09" db="EMBL/GenBank/DDBJ databases">
        <title>Genome sequencing of Besnoitia besnoiti strain Bb-Ger1.</title>
        <authorList>
            <person name="Schares G."/>
            <person name="Venepally P."/>
            <person name="Lorenzi H.A."/>
        </authorList>
    </citation>
    <scope>NUCLEOTIDE SEQUENCE [LARGE SCALE GENOMIC DNA]</scope>
    <source>
        <strain evidence="1 2">Bb-Ger1</strain>
    </source>
</reference>
<protein>
    <submittedName>
        <fullName evidence="1">Uncharacterized protein</fullName>
    </submittedName>
</protein>
<dbReference type="RefSeq" id="XP_029217385.1">
    <property type="nucleotide sequence ID" value="XM_029365954.1"/>
</dbReference>
<evidence type="ECO:0000313" key="1">
    <source>
        <dbReference type="EMBL" id="PFH33376.1"/>
    </source>
</evidence>
<keyword evidence="2" id="KW-1185">Reference proteome</keyword>
<organism evidence="1 2">
    <name type="scientific">Besnoitia besnoiti</name>
    <name type="common">Apicomplexan protozoan</name>
    <dbReference type="NCBI Taxonomy" id="94643"/>
    <lineage>
        <taxon>Eukaryota</taxon>
        <taxon>Sar</taxon>
        <taxon>Alveolata</taxon>
        <taxon>Apicomplexa</taxon>
        <taxon>Conoidasida</taxon>
        <taxon>Coccidia</taxon>
        <taxon>Eucoccidiorida</taxon>
        <taxon>Eimeriorina</taxon>
        <taxon>Sarcocystidae</taxon>
        <taxon>Besnoitia</taxon>
    </lineage>
</organism>
<dbReference type="Proteomes" id="UP000224006">
    <property type="component" value="Chromosome VII"/>
</dbReference>
<dbReference type="VEuPathDB" id="ToxoDB:BESB_075930"/>
<comment type="caution">
    <text evidence="1">The sequence shown here is derived from an EMBL/GenBank/DDBJ whole genome shotgun (WGS) entry which is preliminary data.</text>
</comment>
<proteinExistence type="predicted"/>
<name>A0A2A9MBT7_BESBE</name>
<dbReference type="EMBL" id="NWUJ01000008">
    <property type="protein sequence ID" value="PFH33376.1"/>
    <property type="molecule type" value="Genomic_DNA"/>
</dbReference>